<dbReference type="AlphaFoldDB" id="A0A9D7XQF0"/>
<dbReference type="Gene3D" id="3.40.630.30">
    <property type="match status" value="1"/>
</dbReference>
<protein>
    <submittedName>
        <fullName evidence="2">GNAT family N-acetyltransferase</fullName>
    </submittedName>
</protein>
<dbReference type="Pfam" id="PF13480">
    <property type="entry name" value="Acetyltransf_6"/>
    <property type="match status" value="1"/>
</dbReference>
<dbReference type="PANTHER" id="PTHR36174:SF1">
    <property type="entry name" value="LIPID II:GLYCINE GLYCYLTRANSFERASE"/>
    <property type="match status" value="1"/>
</dbReference>
<evidence type="ECO:0000259" key="1">
    <source>
        <dbReference type="Pfam" id="PF13480"/>
    </source>
</evidence>
<reference evidence="2 3" key="1">
    <citation type="submission" date="2020-10" db="EMBL/GenBank/DDBJ databases">
        <title>Connecting structure to function with the recovery of over 1000 high-quality activated sludge metagenome-assembled genomes encoding full-length rRNA genes using long-read sequencing.</title>
        <authorList>
            <person name="Singleton C.M."/>
            <person name="Petriglieri F."/>
            <person name="Kristensen J.M."/>
            <person name="Kirkegaard R.H."/>
            <person name="Michaelsen T.Y."/>
            <person name="Andersen M.H."/>
            <person name="Karst S.M."/>
            <person name="Dueholm M.S."/>
            <person name="Nielsen P.H."/>
            <person name="Albertsen M."/>
        </authorList>
    </citation>
    <scope>NUCLEOTIDE SEQUENCE [LARGE SCALE GENOMIC DNA]</scope>
    <source>
        <strain evidence="2">Ribe_18-Q3-R11-54_MAXAC.273</strain>
    </source>
</reference>
<evidence type="ECO:0000313" key="3">
    <source>
        <dbReference type="Proteomes" id="UP000808337"/>
    </source>
</evidence>
<accession>A0A9D7XQF0</accession>
<dbReference type="InterPro" id="IPR016181">
    <property type="entry name" value="Acyl_CoA_acyltransferase"/>
</dbReference>
<organism evidence="2 3">
    <name type="scientific">Candidatus Opimibacter skivensis</name>
    <dbReference type="NCBI Taxonomy" id="2982028"/>
    <lineage>
        <taxon>Bacteria</taxon>
        <taxon>Pseudomonadati</taxon>
        <taxon>Bacteroidota</taxon>
        <taxon>Saprospiria</taxon>
        <taxon>Saprospirales</taxon>
        <taxon>Saprospiraceae</taxon>
        <taxon>Candidatus Opimibacter</taxon>
    </lineage>
</organism>
<name>A0A9D7XQF0_9BACT</name>
<sequence>MATSSKLYIDLYSECAHPDLYAAPWWLDAVCGLDKWDAIRLINKSNLTTAFIPFFKTQIRGLSALITPPMTQWIPVLTKEDAQDFSIDDFLKSLPPCSILDLTMKSGENPILPSSAYHVNYKYSYVIPYHALKEQLRLNYNEGLRRNLREAEKNYTIVISDDVQTFVNLCSSSYRNRKLKPPVWIDQIVPAAVDALKKNGAGVINLAIHQGEVIAGILTGWDTHTTYYLTGGRNGDEGGASAHALLLDHVINEAHLRGHSFDFEGSMHPGIANFFQSFGAIPEPYLQVRKFSGMGRLWSFFH</sequence>
<dbReference type="InterPro" id="IPR050644">
    <property type="entry name" value="PG_Glycine_Bridge_Synth"/>
</dbReference>
<evidence type="ECO:0000313" key="2">
    <source>
        <dbReference type="EMBL" id="MBK9982976.1"/>
    </source>
</evidence>
<dbReference type="EMBL" id="JADKGY010000008">
    <property type="protein sequence ID" value="MBK9982976.1"/>
    <property type="molecule type" value="Genomic_DNA"/>
</dbReference>
<dbReference type="PANTHER" id="PTHR36174">
    <property type="entry name" value="LIPID II:GLYCINE GLYCYLTRANSFERASE"/>
    <property type="match status" value="1"/>
</dbReference>
<dbReference type="InterPro" id="IPR038740">
    <property type="entry name" value="BioF2-like_GNAT_dom"/>
</dbReference>
<gene>
    <name evidence="2" type="ORF">IPP15_11235</name>
</gene>
<feature type="domain" description="BioF2-like acetyltransferase" evidence="1">
    <location>
        <begin position="143"/>
        <end position="263"/>
    </location>
</feature>
<comment type="caution">
    <text evidence="2">The sequence shown here is derived from an EMBL/GenBank/DDBJ whole genome shotgun (WGS) entry which is preliminary data.</text>
</comment>
<dbReference type="SUPFAM" id="SSF55729">
    <property type="entry name" value="Acyl-CoA N-acyltransferases (Nat)"/>
    <property type="match status" value="1"/>
</dbReference>
<proteinExistence type="predicted"/>
<dbReference type="Proteomes" id="UP000808337">
    <property type="component" value="Unassembled WGS sequence"/>
</dbReference>